<evidence type="ECO:0000313" key="2">
    <source>
        <dbReference type="Proteomes" id="UP000661691"/>
    </source>
</evidence>
<protein>
    <submittedName>
        <fullName evidence="1">Uncharacterized protein</fullName>
    </submittedName>
</protein>
<name>A0A926NIH0_9BACL</name>
<accession>A0A926NIH0</accession>
<proteinExistence type="predicted"/>
<evidence type="ECO:0000313" key="1">
    <source>
        <dbReference type="EMBL" id="MBD1373878.1"/>
    </source>
</evidence>
<dbReference type="EMBL" id="JACXAH010000043">
    <property type="protein sequence ID" value="MBD1373878.1"/>
    <property type="molecule type" value="Genomic_DNA"/>
</dbReference>
<dbReference type="RefSeq" id="WP_191142837.1">
    <property type="nucleotide sequence ID" value="NZ_JACXAH010000043.1"/>
</dbReference>
<gene>
    <name evidence="1" type="ORF">IC620_16155</name>
</gene>
<organism evidence="1 2">
    <name type="scientific">Polycladospora coralii</name>
    <dbReference type="NCBI Taxonomy" id="2771432"/>
    <lineage>
        <taxon>Bacteria</taxon>
        <taxon>Bacillati</taxon>
        <taxon>Bacillota</taxon>
        <taxon>Bacilli</taxon>
        <taxon>Bacillales</taxon>
        <taxon>Thermoactinomycetaceae</taxon>
        <taxon>Polycladospora</taxon>
    </lineage>
</organism>
<keyword evidence="2" id="KW-1185">Reference proteome</keyword>
<dbReference type="Proteomes" id="UP000661691">
    <property type="component" value="Unassembled WGS sequence"/>
</dbReference>
<sequence>MSDNNEIKNLLNAILKNQLDTNNRLDSIESDVASVKTDISSVQTDISSMKTEQKRHGDMLTQLIDIGGKTSTKVSDVDTKLDKVGDDVDHISNWLDKYDEDMEYTKGKISEHDSFITQVKRIK</sequence>
<dbReference type="AlphaFoldDB" id="A0A926NIH0"/>
<dbReference type="Gene3D" id="1.20.1480.30">
    <property type="entry name" value="Designed four-helix bundle protein"/>
    <property type="match status" value="1"/>
</dbReference>
<comment type="caution">
    <text evidence="1">The sequence shown here is derived from an EMBL/GenBank/DDBJ whole genome shotgun (WGS) entry which is preliminary data.</text>
</comment>
<reference evidence="1" key="1">
    <citation type="submission" date="2020-09" db="EMBL/GenBank/DDBJ databases">
        <title>A novel bacterium of genus Hazenella, isolated from South China Sea.</title>
        <authorList>
            <person name="Huang H."/>
            <person name="Mo K."/>
            <person name="Hu Y."/>
        </authorList>
    </citation>
    <scope>NUCLEOTIDE SEQUENCE</scope>
    <source>
        <strain evidence="1">IB182357</strain>
    </source>
</reference>